<feature type="transmembrane region" description="Helical" evidence="5">
    <location>
        <begin position="200"/>
        <end position="220"/>
    </location>
</feature>
<dbReference type="PANTHER" id="PTHR42723">
    <property type="entry name" value="CHLOROPHYLL SYNTHASE"/>
    <property type="match status" value="1"/>
</dbReference>
<protein>
    <submittedName>
        <fullName evidence="6">Uncharacterized protein</fullName>
    </submittedName>
</protein>
<dbReference type="InterPro" id="IPR050475">
    <property type="entry name" value="Prenyltransferase_related"/>
</dbReference>
<accession>A0A8H6XG21</accession>
<name>A0A8H6XG21_9AGAR</name>
<feature type="transmembrane region" description="Helical" evidence="5">
    <location>
        <begin position="226"/>
        <end position="244"/>
    </location>
</feature>
<reference evidence="6" key="1">
    <citation type="submission" date="2020-05" db="EMBL/GenBank/DDBJ databases">
        <title>Mycena genomes resolve the evolution of fungal bioluminescence.</title>
        <authorList>
            <person name="Tsai I.J."/>
        </authorList>
    </citation>
    <scope>NUCLEOTIDE SEQUENCE</scope>
    <source>
        <strain evidence="6">160909Yilan</strain>
    </source>
</reference>
<organism evidence="6 7">
    <name type="scientific">Mycena sanguinolenta</name>
    <dbReference type="NCBI Taxonomy" id="230812"/>
    <lineage>
        <taxon>Eukaryota</taxon>
        <taxon>Fungi</taxon>
        <taxon>Dikarya</taxon>
        <taxon>Basidiomycota</taxon>
        <taxon>Agaricomycotina</taxon>
        <taxon>Agaricomycetes</taxon>
        <taxon>Agaricomycetidae</taxon>
        <taxon>Agaricales</taxon>
        <taxon>Marasmiineae</taxon>
        <taxon>Mycenaceae</taxon>
        <taxon>Mycena</taxon>
    </lineage>
</organism>
<proteinExistence type="predicted"/>
<evidence type="ECO:0000313" key="7">
    <source>
        <dbReference type="Proteomes" id="UP000623467"/>
    </source>
</evidence>
<keyword evidence="2 5" id="KW-0812">Transmembrane</keyword>
<evidence type="ECO:0000313" key="6">
    <source>
        <dbReference type="EMBL" id="KAF7340800.1"/>
    </source>
</evidence>
<dbReference type="AlphaFoldDB" id="A0A8H6XG21"/>
<dbReference type="GO" id="GO:0016765">
    <property type="term" value="F:transferase activity, transferring alkyl or aryl (other than methyl) groups"/>
    <property type="evidence" value="ECO:0007669"/>
    <property type="project" value="InterPro"/>
</dbReference>
<dbReference type="EMBL" id="JACAZH010000029">
    <property type="protein sequence ID" value="KAF7340800.1"/>
    <property type="molecule type" value="Genomic_DNA"/>
</dbReference>
<dbReference type="Proteomes" id="UP000623467">
    <property type="component" value="Unassembled WGS sequence"/>
</dbReference>
<evidence type="ECO:0000256" key="3">
    <source>
        <dbReference type="ARBA" id="ARBA00022989"/>
    </source>
</evidence>
<keyword evidence="7" id="KW-1185">Reference proteome</keyword>
<dbReference type="OrthoDB" id="434972at2759"/>
<evidence type="ECO:0000256" key="4">
    <source>
        <dbReference type="ARBA" id="ARBA00023136"/>
    </source>
</evidence>
<feature type="transmembrane region" description="Helical" evidence="5">
    <location>
        <begin position="256"/>
        <end position="276"/>
    </location>
</feature>
<evidence type="ECO:0000256" key="2">
    <source>
        <dbReference type="ARBA" id="ARBA00022692"/>
    </source>
</evidence>
<dbReference type="CDD" id="cd13965">
    <property type="entry name" value="PT_UbiA_3"/>
    <property type="match status" value="1"/>
</dbReference>
<keyword evidence="4 5" id="KW-0472">Membrane</keyword>
<gene>
    <name evidence="6" type="ORF">MSAN_02109100</name>
</gene>
<dbReference type="InterPro" id="IPR000537">
    <property type="entry name" value="UbiA_prenyltransferase"/>
</dbReference>
<evidence type="ECO:0000256" key="5">
    <source>
        <dbReference type="SAM" id="Phobius"/>
    </source>
</evidence>
<sequence length="285" mass="31369">MNLSLAIAIFLFTKSDFVTILVPIISLAIFSNPSPRVPKCFAWTYLNLLQFCVSNQRKPSAIAEDAANKPWRPVPAGLISPAQAAVLRWTLLPACLAISWAYAATIPGITFSAIILLHNEFGMDSHWLTRSILNAAGYAALDWGATVIARGDAFQNSNAVEPQLLNGMIILTTIHAQDFRDELGDRVAGRRTIPTEMPKIGRIAILIGLPAWSIVVGCLFSSSKLVSLLLISMGTWVGTRFYLLRTLENDRASYTAYNFWLALARIVPVFTPSSYFTHPLAFLNI</sequence>
<dbReference type="GO" id="GO:0016020">
    <property type="term" value="C:membrane"/>
    <property type="evidence" value="ECO:0007669"/>
    <property type="project" value="UniProtKB-SubCell"/>
</dbReference>
<evidence type="ECO:0000256" key="1">
    <source>
        <dbReference type="ARBA" id="ARBA00004141"/>
    </source>
</evidence>
<keyword evidence="3 5" id="KW-1133">Transmembrane helix</keyword>
<feature type="transmembrane region" description="Helical" evidence="5">
    <location>
        <begin position="6"/>
        <end position="30"/>
    </location>
</feature>
<dbReference type="Pfam" id="PF01040">
    <property type="entry name" value="UbiA"/>
    <property type="match status" value="1"/>
</dbReference>
<dbReference type="PANTHER" id="PTHR42723:SF1">
    <property type="entry name" value="CHLOROPHYLL SYNTHASE, CHLOROPLASTIC"/>
    <property type="match status" value="1"/>
</dbReference>
<comment type="caution">
    <text evidence="6">The sequence shown here is derived from an EMBL/GenBank/DDBJ whole genome shotgun (WGS) entry which is preliminary data.</text>
</comment>
<comment type="subcellular location">
    <subcellularLocation>
        <location evidence="1">Membrane</location>
        <topology evidence="1">Multi-pass membrane protein</topology>
    </subcellularLocation>
</comment>